<dbReference type="Gene3D" id="3.90.230.10">
    <property type="entry name" value="Creatinase/methionine aminopeptidase superfamily"/>
    <property type="match status" value="1"/>
</dbReference>
<accession>A0ABP1PHK7</accession>
<dbReference type="PANTHER" id="PTHR45777">
    <property type="entry name" value="METHIONINE AMINOPEPTIDASE 2"/>
    <property type="match status" value="1"/>
</dbReference>
<evidence type="ECO:0000256" key="7">
    <source>
        <dbReference type="ARBA" id="ARBA00022801"/>
    </source>
</evidence>
<gene>
    <name evidence="12" type="ORF">XYLVIOL_LOCUS11061</name>
</gene>
<evidence type="ECO:0000256" key="3">
    <source>
        <dbReference type="ARBA" id="ARBA00001954"/>
    </source>
</evidence>
<evidence type="ECO:0000313" key="12">
    <source>
        <dbReference type="EMBL" id="CAL7952412.1"/>
    </source>
</evidence>
<comment type="caution">
    <text evidence="12">The sequence shown here is derived from an EMBL/GenBank/DDBJ whole genome shotgun (WGS) entry which is preliminary data.</text>
</comment>
<dbReference type="CDD" id="cd01088">
    <property type="entry name" value="MetAP2"/>
    <property type="match status" value="1"/>
</dbReference>
<comment type="cofactor">
    <cofactor evidence="2">
        <name>Mn(2+)</name>
        <dbReference type="ChEBI" id="CHEBI:29035"/>
    </cofactor>
</comment>
<feature type="binding site" evidence="8">
    <location>
        <position position="457"/>
    </location>
    <ligand>
        <name>a divalent metal cation</name>
        <dbReference type="ChEBI" id="CHEBI:60240"/>
        <label>2</label>
        <note>catalytic</note>
    </ligand>
</feature>
<comment type="cofactor">
    <cofactor evidence="8">
        <name>Co(2+)</name>
        <dbReference type="ChEBI" id="CHEBI:48828"/>
    </cofactor>
    <cofactor evidence="8">
        <name>Zn(2+)</name>
        <dbReference type="ChEBI" id="CHEBI:29105"/>
    </cofactor>
    <cofactor evidence="8">
        <name>Mn(2+)</name>
        <dbReference type="ChEBI" id="CHEBI:29035"/>
    </cofactor>
    <cofactor evidence="8">
        <name>Fe(2+)</name>
        <dbReference type="ChEBI" id="CHEBI:29033"/>
    </cofactor>
    <text evidence="8">Binds 2 divalent metal cations per subunit. Has a high-affinity and a low affinity metal-binding site. The true nature of the physiological cofactor is under debate. The enzyme is active with cobalt, zinc, manganese or divalent iron ions. Most likely, methionine aminopeptidases function as mononuclear Fe(2+)-metalloproteases under physiological conditions, and the catalytically relevant metal-binding site has been assigned to the histidine-containing high-affinity site.</text>
</comment>
<feature type="binding site" evidence="8">
    <location>
        <position position="337"/>
    </location>
    <ligand>
        <name>substrate</name>
    </ligand>
</feature>
<protein>
    <recommendedName>
        <fullName evidence="8">Methionine aminopeptidase 2</fullName>
        <shortName evidence="8">MAP 2</shortName>
        <shortName evidence="8">MetAP 2</shortName>
        <ecNumber evidence="8">3.4.11.18</ecNumber>
    </recommendedName>
    <alternativeName>
        <fullName evidence="8">Peptidase M</fullName>
    </alternativeName>
</protein>
<dbReference type="PROSITE" id="PS01202">
    <property type="entry name" value="MAP_2"/>
    <property type="match status" value="1"/>
</dbReference>
<organism evidence="12 13">
    <name type="scientific">Xylocopa violacea</name>
    <name type="common">Violet carpenter bee</name>
    <name type="synonym">Apis violacea</name>
    <dbReference type="NCBI Taxonomy" id="135666"/>
    <lineage>
        <taxon>Eukaryota</taxon>
        <taxon>Metazoa</taxon>
        <taxon>Ecdysozoa</taxon>
        <taxon>Arthropoda</taxon>
        <taxon>Hexapoda</taxon>
        <taxon>Insecta</taxon>
        <taxon>Pterygota</taxon>
        <taxon>Neoptera</taxon>
        <taxon>Endopterygota</taxon>
        <taxon>Hymenoptera</taxon>
        <taxon>Apocrita</taxon>
        <taxon>Aculeata</taxon>
        <taxon>Apoidea</taxon>
        <taxon>Anthophila</taxon>
        <taxon>Apidae</taxon>
        <taxon>Xylocopa</taxon>
        <taxon>Xylocopa</taxon>
    </lineage>
</organism>
<feature type="compositionally biased region" description="Basic residues" evidence="10">
    <location>
        <begin position="91"/>
        <end position="100"/>
    </location>
</feature>
<feature type="binding site" evidence="8">
    <location>
        <position position="457"/>
    </location>
    <ligand>
        <name>a divalent metal cation</name>
        <dbReference type="ChEBI" id="CHEBI:60240"/>
        <label>1</label>
    </ligand>
</feature>
<feature type="binding site" evidence="8">
    <location>
        <position position="362"/>
    </location>
    <ligand>
        <name>a divalent metal cation</name>
        <dbReference type="ChEBI" id="CHEBI:60240"/>
        <label>2</label>
        <note>catalytic</note>
    </ligand>
</feature>
<dbReference type="EMBL" id="CAXAJV020001301">
    <property type="protein sequence ID" value="CAL7952412.1"/>
    <property type="molecule type" value="Genomic_DNA"/>
</dbReference>
<feature type="binding site" evidence="8">
    <location>
        <position position="260"/>
    </location>
    <ligand>
        <name>a divalent metal cation</name>
        <dbReference type="ChEBI" id="CHEBI:60240"/>
        <label>2</label>
        <note>catalytic</note>
    </ligand>
</feature>
<comment type="cofactor">
    <cofactor evidence="3">
        <name>Fe(2+)</name>
        <dbReference type="ChEBI" id="CHEBI:29033"/>
    </cofactor>
</comment>
<dbReference type="InterPro" id="IPR036390">
    <property type="entry name" value="WH_DNA-bd_sf"/>
</dbReference>
<dbReference type="Proteomes" id="UP001642520">
    <property type="component" value="Unassembled WGS sequence"/>
</dbReference>
<comment type="similarity">
    <text evidence="8">Belongs to the peptidase M24A family. Methionine aminopeptidase eukaryotic type 2 subfamily.</text>
</comment>
<feature type="compositionally biased region" description="Acidic residues" evidence="10">
    <location>
        <begin position="18"/>
        <end position="28"/>
    </location>
</feature>
<feature type="compositionally biased region" description="Basic and acidic residues" evidence="10">
    <location>
        <begin position="7"/>
        <end position="17"/>
    </location>
</feature>
<feature type="binding site" evidence="8">
    <location>
        <position position="329"/>
    </location>
    <ligand>
        <name>a divalent metal cation</name>
        <dbReference type="ChEBI" id="CHEBI:60240"/>
        <label>2</label>
        <note>catalytic</note>
    </ligand>
</feature>
<keyword evidence="13" id="KW-1185">Reference proteome</keyword>
<feature type="domain" description="Peptidase M24" evidence="11">
    <location>
        <begin position="167"/>
        <end position="370"/>
    </location>
</feature>
<evidence type="ECO:0000256" key="1">
    <source>
        <dbReference type="ARBA" id="ARBA00000294"/>
    </source>
</evidence>
<comment type="subcellular location">
    <subcellularLocation>
        <location evidence="8">Cytoplasm</location>
    </subcellularLocation>
</comment>
<evidence type="ECO:0000256" key="4">
    <source>
        <dbReference type="ARBA" id="ARBA00022438"/>
    </source>
</evidence>
<dbReference type="InterPro" id="IPR000994">
    <property type="entry name" value="Pept_M24"/>
</dbReference>
<comment type="catalytic activity">
    <reaction evidence="1 8 9">
        <text>Release of N-terminal amino acids, preferentially methionine, from peptides and arylamides.</text>
        <dbReference type="EC" id="3.4.11.18"/>
    </reaction>
</comment>
<dbReference type="Pfam" id="PF00557">
    <property type="entry name" value="Peptidase_M24"/>
    <property type="match status" value="1"/>
</dbReference>
<reference evidence="12 13" key="1">
    <citation type="submission" date="2024-08" db="EMBL/GenBank/DDBJ databases">
        <authorList>
            <person name="Will J Nash"/>
            <person name="Angela Man"/>
            <person name="Seanna McTaggart"/>
            <person name="Kendall Baker"/>
            <person name="Tom Barker"/>
            <person name="Leah Catchpole"/>
            <person name="Alex Durrant"/>
            <person name="Karim Gharbi"/>
            <person name="Naomi Irish"/>
            <person name="Gemy Kaithakottil"/>
            <person name="Debby Ku"/>
            <person name="Aaliyah Providence"/>
            <person name="Felix Shaw"/>
            <person name="David Swarbreck"/>
            <person name="Chris Watkins"/>
            <person name="Ann M. McCartney"/>
            <person name="Giulio Formenti"/>
            <person name="Alice Mouton"/>
            <person name="Noel Vella"/>
            <person name="Bjorn M von Reumont"/>
            <person name="Adriana Vella"/>
            <person name="Wilfried Haerty"/>
        </authorList>
    </citation>
    <scope>NUCLEOTIDE SEQUENCE [LARGE SCALE GENOMIC DNA]</scope>
</reference>
<name>A0ABP1PHK7_XYLVO</name>
<sequence>MAAVLDEVGKSAEKLVDEEKDEIVDEEHETGAVEASKKKKKKKKKKKAGAGEASADVPEGEEDGVKDDNATGEEAGTEATENDAETDDAKKKKKKRKSRGKAGGLKQQTDPPTIPVSELFPDGNFPIGQIMDHPSAAGVDDRTAKERFSSEEARAVDRMQNDIYNEARQAAEAHRQTRKHIMKWVKPGMTMIEICNELENTARKLIGEDGLKAGLAFPTGCSRNHCAAHYTPNAGDPTVLEYDDVTKIDFGTHINGRIIDCAFTLAFNPKYDKLIEAVRDATNTGIKAAGIDVQLCDVGAAIQEVMESYEVELDGKTYPVKSIRNLNGHSIAPYRIHAGKTVPIVKGGEATRMEENEFYAIETFGSTGRGIVHDDLDCSHYMKSFDAGFVPLRLQSSKSLLNVINKHFGTLAFCKRWLDRVGCTKYQMALKDLCDKGAVEAYPPLVDVKGCYTAQFEHTLVLRPTCKEVISRGDDY</sequence>
<dbReference type="EC" id="3.4.11.18" evidence="8"/>
<dbReference type="PANTHER" id="PTHR45777:SF2">
    <property type="entry name" value="METHIONINE AMINOPEPTIDASE 2"/>
    <property type="match status" value="1"/>
</dbReference>
<keyword evidence="4 8" id="KW-0031">Aminopeptidase</keyword>
<keyword evidence="5 8" id="KW-0645">Protease</keyword>
<dbReference type="InterPro" id="IPR036388">
    <property type="entry name" value="WH-like_DNA-bd_sf"/>
</dbReference>
<dbReference type="InterPro" id="IPR018349">
    <property type="entry name" value="Pept_M24A_MAP2_BS"/>
</dbReference>
<evidence type="ECO:0000256" key="5">
    <source>
        <dbReference type="ARBA" id="ARBA00022670"/>
    </source>
</evidence>
<dbReference type="SUPFAM" id="SSF46785">
    <property type="entry name" value="Winged helix' DNA-binding domain"/>
    <property type="match status" value="1"/>
</dbReference>
<keyword evidence="8" id="KW-0963">Cytoplasm</keyword>
<evidence type="ECO:0000256" key="9">
    <source>
        <dbReference type="RuleBase" id="RU003653"/>
    </source>
</evidence>
<dbReference type="HAMAP" id="MF_03175">
    <property type="entry name" value="MetAP_2_euk"/>
    <property type="match status" value="1"/>
</dbReference>
<keyword evidence="6 8" id="KW-0479">Metal-binding</keyword>
<feature type="binding site" evidence="8">
    <location>
        <position position="249"/>
    </location>
    <ligand>
        <name>a divalent metal cation</name>
        <dbReference type="ChEBI" id="CHEBI:60240"/>
        <label>1</label>
    </ligand>
</feature>
<dbReference type="InterPro" id="IPR036005">
    <property type="entry name" value="Creatinase/aminopeptidase-like"/>
</dbReference>
<feature type="compositionally biased region" description="Basic residues" evidence="10">
    <location>
        <begin position="37"/>
        <end position="48"/>
    </location>
</feature>
<evidence type="ECO:0000256" key="10">
    <source>
        <dbReference type="SAM" id="MobiDB-lite"/>
    </source>
</evidence>
<feature type="binding site" evidence="8">
    <location>
        <position position="229"/>
    </location>
    <ligand>
        <name>substrate</name>
    </ligand>
</feature>
<evidence type="ECO:0000259" key="11">
    <source>
        <dbReference type="Pfam" id="PF00557"/>
    </source>
</evidence>
<dbReference type="InterPro" id="IPR002468">
    <property type="entry name" value="Pept_M24A_MAP2"/>
</dbReference>
<evidence type="ECO:0000256" key="2">
    <source>
        <dbReference type="ARBA" id="ARBA00001936"/>
    </source>
</evidence>
<proteinExistence type="inferred from homology"/>
<feature type="region of interest" description="Disordered" evidence="10">
    <location>
        <begin position="1"/>
        <end position="116"/>
    </location>
</feature>
<dbReference type="InterPro" id="IPR001714">
    <property type="entry name" value="Pept_M24_MAP"/>
</dbReference>
<evidence type="ECO:0000256" key="6">
    <source>
        <dbReference type="ARBA" id="ARBA00022723"/>
    </source>
</evidence>
<evidence type="ECO:0000256" key="8">
    <source>
        <dbReference type="HAMAP-Rule" id="MF_03175"/>
    </source>
</evidence>
<evidence type="ECO:0000313" key="13">
    <source>
        <dbReference type="Proteomes" id="UP001642520"/>
    </source>
</evidence>
<comment type="function">
    <text evidence="8 9">Cotranslationally removes the N-terminal methionine from nascent proteins. The N-terminal methionine is often cleaved when the second residue in the primary sequence is small and uncharged (Met-Ala-, Cys, Gly, Pro, Ser, Thr, or Val).</text>
</comment>
<keyword evidence="7 8" id="KW-0378">Hydrolase</keyword>
<dbReference type="Gene3D" id="1.10.10.10">
    <property type="entry name" value="Winged helix-like DNA-binding domain superfamily/Winged helix DNA-binding domain"/>
    <property type="match status" value="1"/>
</dbReference>
<dbReference type="PRINTS" id="PR00599">
    <property type="entry name" value="MAPEPTIDASE"/>
</dbReference>
<dbReference type="NCBIfam" id="TIGR00501">
    <property type="entry name" value="met_pdase_II"/>
    <property type="match status" value="1"/>
</dbReference>
<dbReference type="InterPro" id="IPR050247">
    <property type="entry name" value="Met_Aminopeptidase_Type2"/>
</dbReference>
<dbReference type="SUPFAM" id="SSF55920">
    <property type="entry name" value="Creatinase/aminopeptidase"/>
    <property type="match status" value="1"/>
</dbReference>
<feature type="binding site" evidence="8">
    <location>
        <position position="260"/>
    </location>
    <ligand>
        <name>a divalent metal cation</name>
        <dbReference type="ChEBI" id="CHEBI:60240"/>
        <label>1</label>
    </ligand>
</feature>